<evidence type="ECO:0000313" key="3">
    <source>
        <dbReference type="Proteomes" id="UP000184550"/>
    </source>
</evidence>
<organism evidence="2 3">
    <name type="scientific">Planktothrix serta PCC 8927</name>
    <dbReference type="NCBI Taxonomy" id="671068"/>
    <lineage>
        <taxon>Bacteria</taxon>
        <taxon>Bacillati</taxon>
        <taxon>Cyanobacteriota</taxon>
        <taxon>Cyanophyceae</taxon>
        <taxon>Oscillatoriophycideae</taxon>
        <taxon>Oscillatoriales</taxon>
        <taxon>Microcoleaceae</taxon>
        <taxon>Planktothrix</taxon>
    </lineage>
</organism>
<dbReference type="AlphaFoldDB" id="A0A7Z9BIT7"/>
<proteinExistence type="inferred from homology"/>
<evidence type="ECO:0000256" key="1">
    <source>
        <dbReference type="ARBA" id="ARBA00010169"/>
    </source>
</evidence>
<dbReference type="InterPro" id="IPR011322">
    <property type="entry name" value="N-reg_PII-like_a/b"/>
</dbReference>
<dbReference type="SUPFAM" id="SSF54913">
    <property type="entry name" value="GlnB-like"/>
    <property type="match status" value="1"/>
</dbReference>
<dbReference type="GO" id="GO:0010038">
    <property type="term" value="P:response to metal ion"/>
    <property type="evidence" value="ECO:0007669"/>
    <property type="project" value="InterPro"/>
</dbReference>
<dbReference type="Proteomes" id="UP000184550">
    <property type="component" value="Unassembled WGS sequence"/>
</dbReference>
<reference evidence="2" key="1">
    <citation type="submission" date="2019-10" db="EMBL/GenBank/DDBJ databases">
        <authorList>
            <consortium name="Genoscope - CEA"/>
            <person name="William W."/>
        </authorList>
    </citation>
    <scope>NUCLEOTIDE SEQUENCE [LARGE SCALE GENOMIC DNA]</scope>
    <source>
        <strain evidence="2">BBR_PRJEB10992</strain>
    </source>
</reference>
<dbReference type="OrthoDB" id="37622at2"/>
<gene>
    <name evidence="2" type="primary">cutA</name>
    <name evidence="2" type="ORF">PL8927_380017</name>
</gene>
<protein>
    <submittedName>
        <fullName evidence="2">Divalent-cation tolerance protein CutA</fullName>
    </submittedName>
</protein>
<accession>A0A7Z9BIT7</accession>
<dbReference type="EMBL" id="CZCU02000111">
    <property type="protein sequence ID" value="VXD15082.1"/>
    <property type="molecule type" value="Genomic_DNA"/>
</dbReference>
<sequence>MRTDYAVVLVTASSRLEAEKIAKALVEKQLAACVSLTPIHSIYTWKSEVCQEDEWQLMIKTDLRQFEQLETQIKQLHSYEVPEIIALPIIKGSADYLNWISEQIQKY</sequence>
<evidence type="ECO:0000313" key="2">
    <source>
        <dbReference type="EMBL" id="VXD15082.1"/>
    </source>
</evidence>
<name>A0A7Z9BIT7_9CYAN</name>
<dbReference type="InterPro" id="IPR004323">
    <property type="entry name" value="Ion_tolerance_CutA"/>
</dbReference>
<dbReference type="RefSeq" id="WP_083619173.1">
    <property type="nucleotide sequence ID" value="NZ_LR734855.1"/>
</dbReference>
<keyword evidence="3" id="KW-1185">Reference proteome</keyword>
<comment type="caution">
    <text evidence="2">The sequence shown here is derived from an EMBL/GenBank/DDBJ whole genome shotgun (WGS) entry which is preliminary data.</text>
</comment>
<dbReference type="Pfam" id="PF03091">
    <property type="entry name" value="CutA1"/>
    <property type="match status" value="1"/>
</dbReference>
<comment type="similarity">
    <text evidence="1">Belongs to the CutA family.</text>
</comment>
<dbReference type="PANTHER" id="PTHR23419:SF8">
    <property type="entry name" value="FI09726P"/>
    <property type="match status" value="1"/>
</dbReference>
<dbReference type="InterPro" id="IPR015867">
    <property type="entry name" value="N-reg_PII/ATP_PRibTrfase_C"/>
</dbReference>
<dbReference type="GO" id="GO:0005507">
    <property type="term" value="F:copper ion binding"/>
    <property type="evidence" value="ECO:0007669"/>
    <property type="project" value="TreeGrafter"/>
</dbReference>
<dbReference type="Gene3D" id="3.30.70.120">
    <property type="match status" value="1"/>
</dbReference>
<dbReference type="PANTHER" id="PTHR23419">
    <property type="entry name" value="DIVALENT CATION TOLERANCE CUTA-RELATED"/>
    <property type="match status" value="1"/>
</dbReference>